<dbReference type="PANTHER" id="PTHR28632">
    <property type="entry name" value="TRANSLATION MACHINERY-ASSOCIATED PROTEIN 7"/>
    <property type="match status" value="1"/>
</dbReference>
<protein>
    <recommendedName>
        <fullName evidence="4">Translation machinery-associated protein 7 homolog</fullName>
    </recommendedName>
</protein>
<comment type="caution">
    <text evidence="2">The sequence shown here is derived from an EMBL/GenBank/DDBJ whole genome shotgun (WGS) entry which is preliminary data.</text>
</comment>
<organism evidence="2 3">
    <name type="scientific">Pocillopora damicornis</name>
    <name type="common">Cauliflower coral</name>
    <name type="synonym">Millepora damicornis</name>
    <dbReference type="NCBI Taxonomy" id="46731"/>
    <lineage>
        <taxon>Eukaryota</taxon>
        <taxon>Metazoa</taxon>
        <taxon>Cnidaria</taxon>
        <taxon>Anthozoa</taxon>
        <taxon>Hexacorallia</taxon>
        <taxon>Scleractinia</taxon>
        <taxon>Astrocoeniina</taxon>
        <taxon>Pocilloporidae</taxon>
        <taxon>Pocillopora</taxon>
    </lineage>
</organism>
<name>A0A3M6U7N1_POCDA</name>
<evidence type="ECO:0000313" key="2">
    <source>
        <dbReference type="EMBL" id="RMX49559.1"/>
    </source>
</evidence>
<evidence type="ECO:0000256" key="1">
    <source>
        <dbReference type="SAM" id="MobiDB-lite"/>
    </source>
</evidence>
<dbReference type="Proteomes" id="UP000275408">
    <property type="component" value="Unassembled WGS sequence"/>
</dbReference>
<sequence length="78" mass="8693">MSGREGGKKKPLKQPKKEKKELDEDEVAHQQKMKADKKALEQAKAKAAQKGPMGGSGYSSAFKYIYFEWGSPFSSLLE</sequence>
<feature type="region of interest" description="Disordered" evidence="1">
    <location>
        <begin position="1"/>
        <end position="56"/>
    </location>
</feature>
<dbReference type="EMBL" id="RCHS01002096">
    <property type="protein sequence ID" value="RMX49559.1"/>
    <property type="molecule type" value="Genomic_DNA"/>
</dbReference>
<dbReference type="AlphaFoldDB" id="A0A3M6U7N1"/>
<dbReference type="STRING" id="46731.A0A3M6U7N1"/>
<evidence type="ECO:0000313" key="3">
    <source>
        <dbReference type="Proteomes" id="UP000275408"/>
    </source>
</evidence>
<feature type="non-terminal residue" evidence="2">
    <location>
        <position position="78"/>
    </location>
</feature>
<keyword evidence="3" id="KW-1185">Reference proteome</keyword>
<proteinExistence type="predicted"/>
<accession>A0A3M6U7N1</accession>
<dbReference type="Pfam" id="PF09072">
    <property type="entry name" value="TMA7"/>
    <property type="match status" value="1"/>
</dbReference>
<dbReference type="InterPro" id="IPR015157">
    <property type="entry name" value="TMA7"/>
</dbReference>
<reference evidence="2 3" key="1">
    <citation type="journal article" date="2018" name="Sci. Rep.">
        <title>Comparative analysis of the Pocillopora damicornis genome highlights role of immune system in coral evolution.</title>
        <authorList>
            <person name="Cunning R."/>
            <person name="Bay R.A."/>
            <person name="Gillette P."/>
            <person name="Baker A.C."/>
            <person name="Traylor-Knowles N."/>
        </authorList>
    </citation>
    <scope>NUCLEOTIDE SEQUENCE [LARGE SCALE GENOMIC DNA]</scope>
    <source>
        <strain evidence="2">RSMAS</strain>
        <tissue evidence="2">Whole animal</tissue>
    </source>
</reference>
<gene>
    <name evidence="2" type="ORF">pdam_00025218</name>
</gene>
<evidence type="ECO:0008006" key="4">
    <source>
        <dbReference type="Google" id="ProtNLM"/>
    </source>
</evidence>
<feature type="compositionally biased region" description="Basic and acidic residues" evidence="1">
    <location>
        <begin position="18"/>
        <end position="44"/>
    </location>
</feature>